<reference evidence="2" key="1">
    <citation type="submission" date="2021-06" db="EMBL/GenBank/DDBJ databases">
        <authorList>
            <person name="Kallberg Y."/>
            <person name="Tangrot J."/>
            <person name="Rosling A."/>
        </authorList>
    </citation>
    <scope>NUCLEOTIDE SEQUENCE</scope>
    <source>
        <strain evidence="2">IN212</strain>
    </source>
</reference>
<keyword evidence="3" id="KW-1185">Reference proteome</keyword>
<dbReference type="AlphaFoldDB" id="A0A9N9JL48"/>
<proteinExistence type="predicted"/>
<name>A0A9N9JL48_9GLOM</name>
<keyword evidence="1" id="KW-0175">Coiled coil</keyword>
<accession>A0A9N9JL48</accession>
<evidence type="ECO:0000313" key="3">
    <source>
        <dbReference type="Proteomes" id="UP000789396"/>
    </source>
</evidence>
<dbReference type="Proteomes" id="UP000789396">
    <property type="component" value="Unassembled WGS sequence"/>
</dbReference>
<dbReference type="OrthoDB" id="2427280at2759"/>
<protein>
    <submittedName>
        <fullName evidence="2">2343_t:CDS:1</fullName>
    </submittedName>
</protein>
<sequence>MNSSSDRRILDLKTSIIDTNIPYIDNPPKNNPNLKNITLNINRDTYDTYTPPRPPARSITTSNYSTASFMQRGNYDNVHQRCGDFVIDIEPYHPVTSSSGVSSYSTGGATTMSTNLSSQPSTTLFTTTNTNSTTFDGNLNKKLRELESHNRYQSDQLKSILWERDDLKHRNHGLEAKIKVLQDQINQSGQYLEECESLKNQNENLHNGIRQLQSMIITSNKERDDIRGKYQLLELYL</sequence>
<feature type="coiled-coil region" evidence="1">
    <location>
        <begin position="164"/>
        <end position="215"/>
    </location>
</feature>
<feature type="non-terminal residue" evidence="2">
    <location>
        <position position="1"/>
    </location>
</feature>
<evidence type="ECO:0000313" key="2">
    <source>
        <dbReference type="EMBL" id="CAG8784591.1"/>
    </source>
</evidence>
<evidence type="ECO:0000256" key="1">
    <source>
        <dbReference type="SAM" id="Coils"/>
    </source>
</evidence>
<dbReference type="EMBL" id="CAJVPZ010055494">
    <property type="protein sequence ID" value="CAG8784591.1"/>
    <property type="molecule type" value="Genomic_DNA"/>
</dbReference>
<gene>
    <name evidence="2" type="ORF">RFULGI_LOCUS16125</name>
</gene>
<feature type="non-terminal residue" evidence="2">
    <location>
        <position position="237"/>
    </location>
</feature>
<organism evidence="2 3">
    <name type="scientific">Racocetra fulgida</name>
    <dbReference type="NCBI Taxonomy" id="60492"/>
    <lineage>
        <taxon>Eukaryota</taxon>
        <taxon>Fungi</taxon>
        <taxon>Fungi incertae sedis</taxon>
        <taxon>Mucoromycota</taxon>
        <taxon>Glomeromycotina</taxon>
        <taxon>Glomeromycetes</taxon>
        <taxon>Diversisporales</taxon>
        <taxon>Gigasporaceae</taxon>
        <taxon>Racocetra</taxon>
    </lineage>
</organism>
<comment type="caution">
    <text evidence="2">The sequence shown here is derived from an EMBL/GenBank/DDBJ whole genome shotgun (WGS) entry which is preliminary data.</text>
</comment>